<dbReference type="Gene3D" id="3.90.550.10">
    <property type="entry name" value="Spore Coat Polysaccharide Biosynthesis Protein SpsA, Chain A"/>
    <property type="match status" value="1"/>
</dbReference>
<accession>A0A2S2E1U4</accession>
<gene>
    <name evidence="2" type="ORF">HMF8227_00734</name>
</gene>
<dbReference type="PANTHER" id="PTHR22916">
    <property type="entry name" value="GLYCOSYLTRANSFERASE"/>
    <property type="match status" value="1"/>
</dbReference>
<dbReference type="AlphaFoldDB" id="A0A2S2E1U4"/>
<dbReference type="OrthoDB" id="9802649at2"/>
<reference evidence="2 3" key="1">
    <citation type="submission" date="2018-05" db="EMBL/GenBank/DDBJ databases">
        <title>Salinimonas sp. HMF8227 Genome sequencing and assembly.</title>
        <authorList>
            <person name="Kang H."/>
            <person name="Kang J."/>
            <person name="Cha I."/>
            <person name="Kim H."/>
            <person name="Joh K."/>
        </authorList>
    </citation>
    <scope>NUCLEOTIDE SEQUENCE [LARGE SCALE GENOMIC DNA]</scope>
    <source>
        <strain evidence="2 3">HMF8227</strain>
    </source>
</reference>
<keyword evidence="3" id="KW-1185">Reference proteome</keyword>
<organism evidence="2 3">
    <name type="scientific">Saliniradius amylolyticus</name>
    <dbReference type="NCBI Taxonomy" id="2183582"/>
    <lineage>
        <taxon>Bacteria</taxon>
        <taxon>Pseudomonadati</taxon>
        <taxon>Pseudomonadota</taxon>
        <taxon>Gammaproteobacteria</taxon>
        <taxon>Alteromonadales</taxon>
        <taxon>Alteromonadaceae</taxon>
        <taxon>Saliniradius</taxon>
    </lineage>
</organism>
<proteinExistence type="predicted"/>
<dbReference type="CDD" id="cd04196">
    <property type="entry name" value="GT_2_like_d"/>
    <property type="match status" value="1"/>
</dbReference>
<dbReference type="InterPro" id="IPR029044">
    <property type="entry name" value="Nucleotide-diphossugar_trans"/>
</dbReference>
<dbReference type="EMBL" id="CP029347">
    <property type="protein sequence ID" value="AWL11230.1"/>
    <property type="molecule type" value="Genomic_DNA"/>
</dbReference>
<sequence>MDNKTIQNARVVVLLATYNGASYLKEQVDSLLEQTLSVEVLARDDGSRDATMDILRSYDDVLLLNDIEGDDFTPDSPAATFYQANYVRNFSILCEYALKHTDAEYIFFCDQDDVWHPDKVELTVEAIRQVEDSEGKNFPVVVHTDLTVVDEKLTPLAQSFREFEGLPHPDEHGLSRALVQNVATGCAMGFNRRLLSLMTPIPPEAVVHDFWFYIGAKLAGKTCYLNKALIDYRQHTGNSIGTISAKERFSYIKPYFYRSLLRFPINLKRTLHQAKALKRVVNGSGLKLSQAQFSQLENMVTLDTMSPISRVRMLRQLFPGRRSIGERLYLSLLLLFLPFISSGQSREKKEAPGNQPRAPHI</sequence>
<dbReference type="GO" id="GO:0016758">
    <property type="term" value="F:hexosyltransferase activity"/>
    <property type="evidence" value="ECO:0007669"/>
    <property type="project" value="UniProtKB-ARBA"/>
</dbReference>
<dbReference type="RefSeq" id="WP_109338894.1">
    <property type="nucleotide sequence ID" value="NZ_CP029347.1"/>
</dbReference>
<dbReference type="KEGG" id="salh:HMF8227_00734"/>
<dbReference type="PANTHER" id="PTHR22916:SF3">
    <property type="entry name" value="UDP-GLCNAC:BETAGAL BETA-1,3-N-ACETYLGLUCOSAMINYLTRANSFERASE-LIKE PROTEIN 1"/>
    <property type="match status" value="1"/>
</dbReference>
<protein>
    <recommendedName>
        <fullName evidence="1">Glycosyltransferase 2-like domain-containing protein</fullName>
    </recommendedName>
</protein>
<dbReference type="SUPFAM" id="SSF53448">
    <property type="entry name" value="Nucleotide-diphospho-sugar transferases"/>
    <property type="match status" value="1"/>
</dbReference>
<evidence type="ECO:0000259" key="1">
    <source>
        <dbReference type="Pfam" id="PF00535"/>
    </source>
</evidence>
<feature type="domain" description="Glycosyltransferase 2-like" evidence="1">
    <location>
        <begin position="13"/>
        <end position="129"/>
    </location>
</feature>
<dbReference type="Proteomes" id="UP000245728">
    <property type="component" value="Chromosome"/>
</dbReference>
<evidence type="ECO:0000313" key="3">
    <source>
        <dbReference type="Proteomes" id="UP000245728"/>
    </source>
</evidence>
<dbReference type="Pfam" id="PF00535">
    <property type="entry name" value="Glycos_transf_2"/>
    <property type="match status" value="1"/>
</dbReference>
<evidence type="ECO:0000313" key="2">
    <source>
        <dbReference type="EMBL" id="AWL11230.1"/>
    </source>
</evidence>
<name>A0A2S2E1U4_9ALTE</name>
<dbReference type="InterPro" id="IPR001173">
    <property type="entry name" value="Glyco_trans_2-like"/>
</dbReference>